<evidence type="ECO:0000313" key="3">
    <source>
        <dbReference type="WBParaSite" id="nRc.2.0.1.t03708-RA"/>
    </source>
</evidence>
<evidence type="ECO:0000256" key="1">
    <source>
        <dbReference type="SAM" id="MobiDB-lite"/>
    </source>
</evidence>
<feature type="region of interest" description="Disordered" evidence="1">
    <location>
        <begin position="1"/>
        <end position="69"/>
    </location>
</feature>
<protein>
    <submittedName>
        <fullName evidence="3">Uncharacterized protein</fullName>
    </submittedName>
</protein>
<proteinExistence type="predicted"/>
<dbReference type="WBParaSite" id="nRc.2.0.1.t03708-RA">
    <property type="protein sequence ID" value="nRc.2.0.1.t03708-RA"/>
    <property type="gene ID" value="nRc.2.0.1.g03708"/>
</dbReference>
<sequence>MGMKRKAPGDDKPKPDKYQGMDAKSPGMFKVPRLPPAKKQQPPTQQSWSSTSQRKIEKWERGLHDQLDH</sequence>
<accession>A0A915HP32</accession>
<reference evidence="3" key="1">
    <citation type="submission" date="2022-11" db="UniProtKB">
        <authorList>
            <consortium name="WormBaseParasite"/>
        </authorList>
    </citation>
    <scope>IDENTIFICATION</scope>
</reference>
<evidence type="ECO:0000313" key="2">
    <source>
        <dbReference type="Proteomes" id="UP000887565"/>
    </source>
</evidence>
<keyword evidence="2" id="KW-1185">Reference proteome</keyword>
<organism evidence="2 3">
    <name type="scientific">Romanomermis culicivorax</name>
    <name type="common">Nematode worm</name>
    <dbReference type="NCBI Taxonomy" id="13658"/>
    <lineage>
        <taxon>Eukaryota</taxon>
        <taxon>Metazoa</taxon>
        <taxon>Ecdysozoa</taxon>
        <taxon>Nematoda</taxon>
        <taxon>Enoplea</taxon>
        <taxon>Dorylaimia</taxon>
        <taxon>Mermithida</taxon>
        <taxon>Mermithoidea</taxon>
        <taxon>Mermithidae</taxon>
        <taxon>Romanomermis</taxon>
    </lineage>
</organism>
<feature type="compositionally biased region" description="Low complexity" evidence="1">
    <location>
        <begin position="37"/>
        <end position="53"/>
    </location>
</feature>
<dbReference type="AlphaFoldDB" id="A0A915HP32"/>
<dbReference type="Proteomes" id="UP000887565">
    <property type="component" value="Unplaced"/>
</dbReference>
<name>A0A915HP32_ROMCU</name>
<feature type="compositionally biased region" description="Basic and acidic residues" evidence="1">
    <location>
        <begin position="7"/>
        <end position="19"/>
    </location>
</feature>
<feature type="compositionally biased region" description="Basic and acidic residues" evidence="1">
    <location>
        <begin position="54"/>
        <end position="69"/>
    </location>
</feature>